<dbReference type="EMBL" id="BJYZ01000009">
    <property type="protein sequence ID" value="GEO38330.1"/>
    <property type="molecule type" value="Genomic_DNA"/>
</dbReference>
<dbReference type="RefSeq" id="WP_147040367.1">
    <property type="nucleotide sequence ID" value="NZ_BJYZ01000009.1"/>
</dbReference>
<organism evidence="1 2">
    <name type="scientific">Skermanella aerolata</name>
    <dbReference type="NCBI Taxonomy" id="393310"/>
    <lineage>
        <taxon>Bacteria</taxon>
        <taxon>Pseudomonadati</taxon>
        <taxon>Pseudomonadota</taxon>
        <taxon>Alphaproteobacteria</taxon>
        <taxon>Rhodospirillales</taxon>
        <taxon>Azospirillaceae</taxon>
        <taxon>Skermanella</taxon>
    </lineage>
</organism>
<evidence type="ECO:0000313" key="1">
    <source>
        <dbReference type="EMBL" id="GEO38330.1"/>
    </source>
</evidence>
<evidence type="ECO:0000313" key="2">
    <source>
        <dbReference type="Proteomes" id="UP000321523"/>
    </source>
</evidence>
<dbReference type="Proteomes" id="UP000321523">
    <property type="component" value="Unassembled WGS sequence"/>
</dbReference>
<evidence type="ECO:0008006" key="3">
    <source>
        <dbReference type="Google" id="ProtNLM"/>
    </source>
</evidence>
<gene>
    <name evidence="1" type="ORF">SAE02_24780</name>
</gene>
<dbReference type="AlphaFoldDB" id="A0A512DQ97"/>
<comment type="caution">
    <text evidence="1">The sequence shown here is derived from an EMBL/GenBank/DDBJ whole genome shotgun (WGS) entry which is preliminary data.</text>
</comment>
<sequence length="62" mass="6864">MEALMPPVSTAEFIRNLGTFQRMVAREPIEVISHGKIAGVYVSAEDAALLKRIRASRPAYHP</sequence>
<proteinExistence type="predicted"/>
<protein>
    <recommendedName>
        <fullName evidence="3">Antitoxin</fullName>
    </recommendedName>
</protein>
<reference evidence="1 2" key="1">
    <citation type="submission" date="2019-07" db="EMBL/GenBank/DDBJ databases">
        <title>Whole genome shotgun sequence of Skermanella aerolata NBRC 106429.</title>
        <authorList>
            <person name="Hosoyama A."/>
            <person name="Uohara A."/>
            <person name="Ohji S."/>
            <person name="Ichikawa N."/>
        </authorList>
    </citation>
    <scope>NUCLEOTIDE SEQUENCE [LARGE SCALE GENOMIC DNA]</scope>
    <source>
        <strain evidence="1 2">NBRC 106429</strain>
    </source>
</reference>
<accession>A0A512DQ97</accession>
<dbReference type="OrthoDB" id="165038at2"/>
<name>A0A512DQ97_9PROT</name>
<keyword evidence="2" id="KW-1185">Reference proteome</keyword>